<protein>
    <submittedName>
        <fullName evidence="1">Uncharacterized protein</fullName>
    </submittedName>
</protein>
<dbReference type="EMBL" id="JAIPUX010000439">
    <property type="protein sequence ID" value="KAH0628371.1"/>
    <property type="molecule type" value="Genomic_DNA"/>
</dbReference>
<keyword evidence="2" id="KW-1185">Reference proteome</keyword>
<comment type="caution">
    <text evidence="1">The sequence shown here is derived from an EMBL/GenBank/DDBJ whole genome shotgun (WGS) entry which is preliminary data.</text>
</comment>
<dbReference type="Proteomes" id="UP000826234">
    <property type="component" value="Unassembled WGS sequence"/>
</dbReference>
<reference evidence="1 2" key="1">
    <citation type="journal article" date="2022" name="Gigascience">
        <title>A chromosome-level genome assembly and annotation of the desert horned lizard, Phrynosoma platyrhinos, provides insight into chromosomal rearrangements among reptiles.</title>
        <authorList>
            <person name="Koochekian N."/>
            <person name="Ascanio A."/>
            <person name="Farleigh K."/>
            <person name="Card D.C."/>
            <person name="Schield D.R."/>
            <person name="Castoe T.A."/>
            <person name="Jezkova T."/>
        </authorList>
    </citation>
    <scope>NUCLEOTIDE SEQUENCE [LARGE SCALE GENOMIC DNA]</scope>
    <source>
        <strain evidence="1">NK-2021</strain>
    </source>
</reference>
<name>A0ABQ7TG53_PHRPL</name>
<proteinExistence type="predicted"/>
<evidence type="ECO:0000313" key="1">
    <source>
        <dbReference type="EMBL" id="KAH0628371.1"/>
    </source>
</evidence>
<gene>
    <name evidence="1" type="ORF">JD844_009444</name>
</gene>
<organism evidence="1 2">
    <name type="scientific">Phrynosoma platyrhinos</name>
    <name type="common">Desert horned lizard</name>
    <dbReference type="NCBI Taxonomy" id="52577"/>
    <lineage>
        <taxon>Eukaryota</taxon>
        <taxon>Metazoa</taxon>
        <taxon>Chordata</taxon>
        <taxon>Craniata</taxon>
        <taxon>Vertebrata</taxon>
        <taxon>Euteleostomi</taxon>
        <taxon>Lepidosauria</taxon>
        <taxon>Squamata</taxon>
        <taxon>Bifurcata</taxon>
        <taxon>Unidentata</taxon>
        <taxon>Episquamata</taxon>
        <taxon>Toxicofera</taxon>
        <taxon>Iguania</taxon>
        <taxon>Phrynosomatidae</taxon>
        <taxon>Phrynosomatinae</taxon>
        <taxon>Phrynosoma</taxon>
    </lineage>
</organism>
<sequence length="82" mass="9581">MSLQQVLLAEGWHDLDNTDYDCWPLEKPDEYNMLDCGGLEMAWIQRPPEKVISGQSFDVVYAVYASDHFYHYAVENDILSHR</sequence>
<evidence type="ECO:0000313" key="2">
    <source>
        <dbReference type="Proteomes" id="UP000826234"/>
    </source>
</evidence>
<accession>A0ABQ7TG53</accession>